<evidence type="ECO:0000313" key="9">
    <source>
        <dbReference type="Proteomes" id="UP000694546"/>
    </source>
</evidence>
<name>A0A8C5BEJ2_GADMO</name>
<dbReference type="GO" id="GO:0005654">
    <property type="term" value="C:nucleoplasm"/>
    <property type="evidence" value="ECO:0007669"/>
    <property type="project" value="UniProtKB-SubCell"/>
</dbReference>
<dbReference type="InterPro" id="IPR038441">
    <property type="entry name" value="THAP_Znf_sf"/>
</dbReference>
<evidence type="ECO:0000256" key="3">
    <source>
        <dbReference type="ARBA" id="ARBA00022833"/>
    </source>
</evidence>
<dbReference type="Proteomes" id="UP000694546">
    <property type="component" value="Chromosome 12"/>
</dbReference>
<dbReference type="InterPro" id="IPR026516">
    <property type="entry name" value="THAP1/10"/>
</dbReference>
<feature type="domain" description="THAP-type" evidence="7">
    <location>
        <begin position="1"/>
        <end position="87"/>
    </location>
</feature>
<dbReference type="Ensembl" id="ENSGMOT00000030600.1">
    <property type="protein sequence ID" value="ENSGMOP00000046259.1"/>
    <property type="gene ID" value="ENSGMOG00000027656.1"/>
</dbReference>
<evidence type="ECO:0000256" key="6">
    <source>
        <dbReference type="RuleBase" id="RU369073"/>
    </source>
</evidence>
<dbReference type="SUPFAM" id="SSF57716">
    <property type="entry name" value="Glucocorticoid receptor-like (DNA-binding domain)"/>
    <property type="match status" value="1"/>
</dbReference>
<comment type="function">
    <text evidence="6">DNA-binding transcription regulator that regulates endothelial cell proliferation and G1/S cell-cycle progression. Specifically binds the 5'-[AT]NTNN[GT]GGCA[AGT]-3' core DNA sequence and acts by modulating expression of pRB-E2F cell-cycle target genes.</text>
</comment>
<comment type="subcellular location">
    <subcellularLocation>
        <location evidence="6">Nucleus</location>
        <location evidence="6">Nucleoplasm</location>
    </subcellularLocation>
</comment>
<evidence type="ECO:0000256" key="2">
    <source>
        <dbReference type="ARBA" id="ARBA00022771"/>
    </source>
</evidence>
<keyword evidence="6" id="KW-0175">Coiled coil</keyword>
<keyword evidence="6" id="KW-0804">Transcription</keyword>
<sequence>MTFHESTSTRACTSTVVAKSKGVLRFHSFPSQTDVRSQWIVNMRRDKYVITTHSKICSRHFSSDKMIEPTTLQGRRRLTKGAVVILQEVGLVIELHPKRLHIHTYTYTYMYTYIYIYNRPHSSSLHYVTTEK</sequence>
<comment type="similarity">
    <text evidence="6">Belongs to the THAP1 family.</text>
</comment>
<dbReference type="AlphaFoldDB" id="A0A8C5BEJ2"/>
<reference evidence="8" key="1">
    <citation type="submission" date="2025-08" db="UniProtKB">
        <authorList>
            <consortium name="Ensembl"/>
        </authorList>
    </citation>
    <scope>IDENTIFICATION</scope>
</reference>
<dbReference type="GO" id="GO:0006357">
    <property type="term" value="P:regulation of transcription by RNA polymerase II"/>
    <property type="evidence" value="ECO:0007669"/>
    <property type="project" value="TreeGrafter"/>
</dbReference>
<protein>
    <recommendedName>
        <fullName evidence="6">THAP domain-containing protein 1</fullName>
    </recommendedName>
</protein>
<dbReference type="SMART" id="SM00980">
    <property type="entry name" value="THAP"/>
    <property type="match status" value="1"/>
</dbReference>
<keyword evidence="3" id="KW-0862">Zinc</keyword>
<keyword evidence="6" id="KW-0131">Cell cycle</keyword>
<keyword evidence="1" id="KW-0479">Metal-binding</keyword>
<dbReference type="GO" id="GO:0003700">
    <property type="term" value="F:DNA-binding transcription factor activity"/>
    <property type="evidence" value="ECO:0007669"/>
    <property type="project" value="UniProtKB-UniRule"/>
</dbReference>
<dbReference type="PANTHER" id="PTHR46600:SF7">
    <property type="entry name" value="SI:DKEY-228B2.6-RELATED"/>
    <property type="match status" value="1"/>
</dbReference>
<reference evidence="8" key="2">
    <citation type="submission" date="2025-09" db="UniProtKB">
        <authorList>
            <consortium name="Ensembl"/>
        </authorList>
    </citation>
    <scope>IDENTIFICATION</scope>
</reference>
<organism evidence="8 9">
    <name type="scientific">Gadus morhua</name>
    <name type="common">Atlantic cod</name>
    <dbReference type="NCBI Taxonomy" id="8049"/>
    <lineage>
        <taxon>Eukaryota</taxon>
        <taxon>Metazoa</taxon>
        <taxon>Chordata</taxon>
        <taxon>Craniata</taxon>
        <taxon>Vertebrata</taxon>
        <taxon>Euteleostomi</taxon>
        <taxon>Actinopterygii</taxon>
        <taxon>Neopterygii</taxon>
        <taxon>Teleostei</taxon>
        <taxon>Neoteleostei</taxon>
        <taxon>Acanthomorphata</taxon>
        <taxon>Zeiogadaria</taxon>
        <taxon>Gadariae</taxon>
        <taxon>Gadiformes</taxon>
        <taxon>Gadoidei</taxon>
        <taxon>Gadidae</taxon>
        <taxon>Gadus</taxon>
    </lineage>
</organism>
<dbReference type="GO" id="GO:0001935">
    <property type="term" value="P:endothelial cell proliferation"/>
    <property type="evidence" value="ECO:0007669"/>
    <property type="project" value="UniProtKB-UniRule"/>
</dbReference>
<dbReference type="InterPro" id="IPR006612">
    <property type="entry name" value="THAP_Znf"/>
</dbReference>
<evidence type="ECO:0000256" key="5">
    <source>
        <dbReference type="PROSITE-ProRule" id="PRU00309"/>
    </source>
</evidence>
<dbReference type="Gene3D" id="6.20.210.20">
    <property type="entry name" value="THAP domain"/>
    <property type="match status" value="1"/>
</dbReference>
<keyword evidence="4 5" id="KW-0238">DNA-binding</keyword>
<dbReference type="PANTHER" id="PTHR46600">
    <property type="entry name" value="THAP DOMAIN-CONTAINING"/>
    <property type="match status" value="1"/>
</dbReference>
<keyword evidence="6" id="KW-0805">Transcription regulation</keyword>
<dbReference type="GeneTree" id="ENSGT01150000287724"/>
<evidence type="ECO:0000313" key="8">
    <source>
        <dbReference type="Ensembl" id="ENSGMOP00000046259.1"/>
    </source>
</evidence>
<keyword evidence="9" id="KW-1185">Reference proteome</keyword>
<proteinExistence type="inferred from homology"/>
<dbReference type="Pfam" id="PF05485">
    <property type="entry name" value="THAP"/>
    <property type="match status" value="1"/>
</dbReference>
<keyword evidence="2 5" id="KW-0863">Zinc-finger</keyword>
<dbReference type="GO" id="GO:0000978">
    <property type="term" value="F:RNA polymerase II cis-regulatory region sequence-specific DNA binding"/>
    <property type="evidence" value="ECO:0007669"/>
    <property type="project" value="TreeGrafter"/>
</dbReference>
<evidence type="ECO:0000256" key="4">
    <source>
        <dbReference type="ARBA" id="ARBA00023125"/>
    </source>
</evidence>
<dbReference type="PROSITE" id="PS50950">
    <property type="entry name" value="ZF_THAP"/>
    <property type="match status" value="1"/>
</dbReference>
<accession>A0A8C5BEJ2</accession>
<evidence type="ECO:0000256" key="1">
    <source>
        <dbReference type="ARBA" id="ARBA00022723"/>
    </source>
</evidence>
<keyword evidence="6" id="KW-0539">Nucleus</keyword>
<dbReference type="GO" id="GO:0008270">
    <property type="term" value="F:zinc ion binding"/>
    <property type="evidence" value="ECO:0007669"/>
    <property type="project" value="UniProtKB-KW"/>
</dbReference>
<evidence type="ECO:0000259" key="7">
    <source>
        <dbReference type="PROSITE" id="PS50950"/>
    </source>
</evidence>